<dbReference type="InterPro" id="IPR013320">
    <property type="entry name" value="ConA-like_dom_sf"/>
</dbReference>
<dbReference type="STRING" id="1716141.STSP_47420"/>
<reference evidence="1 2" key="1">
    <citation type="submission" date="2015-12" db="EMBL/GenBank/DDBJ databases">
        <title>Genome sequence of Streptomyces sp. G25.</title>
        <authorList>
            <person name="Poehlein A."/>
            <person name="Roettig A."/>
            <person name="Hiessl S."/>
            <person name="Hauschild P."/>
            <person name="Schauer J."/>
            <person name="Madkour M.H."/>
            <person name="Al-Ansari A.M."/>
            <person name="Almakishah N.H."/>
            <person name="Steinbuechel A."/>
            <person name="Daniel R."/>
        </authorList>
    </citation>
    <scope>NUCLEOTIDE SEQUENCE [LARGE SCALE GENOMIC DNA]</scope>
    <source>
        <strain evidence="2">G25(2015)</strain>
    </source>
</reference>
<dbReference type="PANTHER" id="PTHR35332:SF2">
    <property type="entry name" value="REGULATION OF ENOLASE PROTEIN 1"/>
    <property type="match status" value="1"/>
</dbReference>
<keyword evidence="2" id="KW-1185">Reference proteome</keyword>
<dbReference type="PATRIC" id="fig|1716141.3.peg.4984"/>
<comment type="caution">
    <text evidence="1">The sequence shown here is derived from an EMBL/GenBank/DDBJ whole genome shotgun (WGS) entry which is preliminary data.</text>
</comment>
<evidence type="ECO:0008006" key="3">
    <source>
        <dbReference type="Google" id="ProtNLM"/>
    </source>
</evidence>
<dbReference type="PANTHER" id="PTHR35332">
    <property type="entry name" value="REGULATION OF ENOLASE PROTEIN 1"/>
    <property type="match status" value="1"/>
</dbReference>
<accession>A0A177HLN7</accession>
<gene>
    <name evidence="1" type="ORF">STSP_47420</name>
</gene>
<dbReference type="AlphaFoldDB" id="A0A177HLN7"/>
<dbReference type="PIRSF" id="PIRSF022704">
    <property type="entry name" value="UCP022704"/>
    <property type="match status" value="1"/>
</dbReference>
<sequence>MTAYADVCPTGGRGTPPTWNTVAMDFELPELPFPLRTYGPDGHWSYEDGALTGWAGARQDRFVPPTGEALDPASDAPRLLGAPEGDFQLIARVTVGFAAAFDAGVLYVHVGERAWAKLCLERSPDLPTVCTVVTRGHSDDANSFVVDGSSVWLRVSRTGRAFAFHASRDGKEWTFIRLFTLGDTEESAAALVGFMAQSPVGEGCVAVFDDIEFRPNWPEGLRDGT</sequence>
<dbReference type="EMBL" id="LOHS01000098">
    <property type="protein sequence ID" value="OAH11922.1"/>
    <property type="molecule type" value="Genomic_DNA"/>
</dbReference>
<dbReference type="Gene3D" id="2.60.120.200">
    <property type="match status" value="1"/>
</dbReference>
<name>A0A177HLN7_9ACTN</name>
<dbReference type="Proteomes" id="UP000077381">
    <property type="component" value="Unassembled WGS sequence"/>
</dbReference>
<dbReference type="InterPro" id="IPR015987">
    <property type="entry name" value="UCP022704"/>
</dbReference>
<protein>
    <recommendedName>
        <fullName evidence="3">Regulation of enolase protein 1</fullName>
    </recommendedName>
</protein>
<organism evidence="1 2">
    <name type="scientific">Streptomyces jeddahensis</name>
    <dbReference type="NCBI Taxonomy" id="1716141"/>
    <lineage>
        <taxon>Bacteria</taxon>
        <taxon>Bacillati</taxon>
        <taxon>Actinomycetota</taxon>
        <taxon>Actinomycetes</taxon>
        <taxon>Kitasatosporales</taxon>
        <taxon>Streptomycetaceae</taxon>
        <taxon>Streptomyces</taxon>
    </lineage>
</organism>
<proteinExistence type="predicted"/>
<evidence type="ECO:0000313" key="2">
    <source>
        <dbReference type="Proteomes" id="UP000077381"/>
    </source>
</evidence>
<dbReference type="SUPFAM" id="SSF49899">
    <property type="entry name" value="Concanavalin A-like lectins/glucanases"/>
    <property type="match status" value="1"/>
</dbReference>
<dbReference type="Pfam" id="PF07081">
    <property type="entry name" value="DUF1349"/>
    <property type="match status" value="1"/>
</dbReference>
<evidence type="ECO:0000313" key="1">
    <source>
        <dbReference type="EMBL" id="OAH11922.1"/>
    </source>
</evidence>
<dbReference type="InterPro" id="IPR009784">
    <property type="entry name" value="DUF1349"/>
</dbReference>